<keyword evidence="5 9" id="KW-0547">Nucleotide-binding</keyword>
<dbReference type="EC" id="2.7.1.148" evidence="2 9"/>
<dbReference type="InterPro" id="IPR004424">
    <property type="entry name" value="IspE"/>
</dbReference>
<feature type="binding site" evidence="9">
    <location>
        <begin position="94"/>
        <end position="104"/>
    </location>
    <ligand>
        <name>ATP</name>
        <dbReference type="ChEBI" id="CHEBI:30616"/>
    </ligand>
</feature>
<name>A0A1M7STR8_9FIRM</name>
<keyword evidence="4 9" id="KW-0808">Transferase</keyword>
<keyword evidence="9" id="KW-0414">Isoprene biosynthesis</keyword>
<dbReference type="Gene3D" id="3.30.70.890">
    <property type="entry name" value="GHMP kinase, C-terminal domain"/>
    <property type="match status" value="1"/>
</dbReference>
<accession>A0A1M7STR8</accession>
<dbReference type="InterPro" id="IPR013750">
    <property type="entry name" value="GHMP_kinase_C_dom"/>
</dbReference>
<comment type="pathway">
    <text evidence="9">Isoprenoid biosynthesis; isopentenyl diphosphate biosynthesis via DXP pathway; isopentenyl diphosphate from 1-deoxy-D-xylulose 5-phosphate: step 3/6.</text>
</comment>
<dbReference type="NCBIfam" id="NF011202">
    <property type="entry name" value="PRK14608.1"/>
    <property type="match status" value="1"/>
</dbReference>
<comment type="similarity">
    <text evidence="1 9">Belongs to the GHMP kinase family. IspE subfamily.</text>
</comment>
<comment type="catalytic activity">
    <reaction evidence="9">
        <text>4-CDP-2-C-methyl-D-erythritol + ATP = 4-CDP-2-C-methyl-D-erythritol 2-phosphate + ADP + H(+)</text>
        <dbReference type="Rhea" id="RHEA:18437"/>
        <dbReference type="ChEBI" id="CHEBI:15378"/>
        <dbReference type="ChEBI" id="CHEBI:30616"/>
        <dbReference type="ChEBI" id="CHEBI:57823"/>
        <dbReference type="ChEBI" id="CHEBI:57919"/>
        <dbReference type="ChEBI" id="CHEBI:456216"/>
        <dbReference type="EC" id="2.7.1.148"/>
    </reaction>
</comment>
<dbReference type="GO" id="GO:0005524">
    <property type="term" value="F:ATP binding"/>
    <property type="evidence" value="ECO:0007669"/>
    <property type="project" value="UniProtKB-UniRule"/>
</dbReference>
<evidence type="ECO:0000256" key="3">
    <source>
        <dbReference type="ARBA" id="ARBA00017473"/>
    </source>
</evidence>
<dbReference type="InterPro" id="IPR014721">
    <property type="entry name" value="Ribsml_uS5_D2-typ_fold_subgr"/>
</dbReference>
<feature type="active site" evidence="9">
    <location>
        <position position="10"/>
    </location>
</feature>
<dbReference type="Pfam" id="PF08544">
    <property type="entry name" value="GHMP_kinases_C"/>
    <property type="match status" value="1"/>
</dbReference>
<dbReference type="NCBIfam" id="TIGR00154">
    <property type="entry name" value="ispE"/>
    <property type="match status" value="1"/>
</dbReference>
<dbReference type="SUPFAM" id="SSF55060">
    <property type="entry name" value="GHMP Kinase, C-terminal domain"/>
    <property type="match status" value="1"/>
</dbReference>
<organism evidence="12 13">
    <name type="scientific">Butyrivibrio hungatei DSM 14810</name>
    <dbReference type="NCBI Taxonomy" id="1121132"/>
    <lineage>
        <taxon>Bacteria</taxon>
        <taxon>Bacillati</taxon>
        <taxon>Bacillota</taxon>
        <taxon>Clostridia</taxon>
        <taxon>Lachnospirales</taxon>
        <taxon>Lachnospiraceae</taxon>
        <taxon>Butyrivibrio</taxon>
    </lineage>
</organism>
<evidence type="ECO:0000259" key="11">
    <source>
        <dbReference type="Pfam" id="PF08544"/>
    </source>
</evidence>
<reference evidence="12 13" key="1">
    <citation type="submission" date="2016-12" db="EMBL/GenBank/DDBJ databases">
        <authorList>
            <person name="Song W.-J."/>
            <person name="Kurnit D.M."/>
        </authorList>
    </citation>
    <scope>NUCLEOTIDE SEQUENCE [LARGE SCALE GENOMIC DNA]</scope>
    <source>
        <strain evidence="12 13">DSM 14810</strain>
    </source>
</reference>
<evidence type="ECO:0000256" key="1">
    <source>
        <dbReference type="ARBA" id="ARBA00009684"/>
    </source>
</evidence>
<evidence type="ECO:0000259" key="10">
    <source>
        <dbReference type="Pfam" id="PF00288"/>
    </source>
</evidence>
<evidence type="ECO:0000313" key="13">
    <source>
        <dbReference type="Proteomes" id="UP000184097"/>
    </source>
</evidence>
<evidence type="ECO:0000313" key="12">
    <source>
        <dbReference type="EMBL" id="SHN61841.1"/>
    </source>
</evidence>
<sequence>MKQSRKAYGKINLGLDVTGKRADGYHIVRMIMQNVDIYDTLTFEENETGEIVLTASSESIPTDDSNLICKVAKQLKEKFNVDKGINIHLEKRIPVAAGMAGGSTDGAAAYLALNDIWGLGQSKEELCKLAVSLGADIPYCIMGGTMVAEGIGEELTAIADMPECLIVVAKPAIGVSTGWVYTELDSKPIEKHPDIDGIRSAIENGDLKGMCALIDNVLEHVTASKYEEISKIEKVLEDNGAIRAFMTGSGPTVFGIFDDENKAREAYKAVEESGLAPELFLTKPINPNR</sequence>
<comment type="function">
    <text evidence="9">Catalyzes the phosphorylation of the position 2 hydroxy group of 4-diphosphocytidyl-2C-methyl-D-erythritol.</text>
</comment>
<dbReference type="GO" id="GO:0050515">
    <property type="term" value="F:4-(cytidine 5'-diphospho)-2-C-methyl-D-erythritol kinase activity"/>
    <property type="evidence" value="ECO:0007669"/>
    <property type="project" value="UniProtKB-UniRule"/>
</dbReference>
<dbReference type="RefSeq" id="WP_072704482.1">
    <property type="nucleotide sequence ID" value="NZ_FRDH01000010.1"/>
</dbReference>
<evidence type="ECO:0000256" key="7">
    <source>
        <dbReference type="ARBA" id="ARBA00022840"/>
    </source>
</evidence>
<feature type="domain" description="GHMP kinase N-terminal" evidence="10">
    <location>
        <begin position="66"/>
        <end position="144"/>
    </location>
</feature>
<dbReference type="InterPro" id="IPR006204">
    <property type="entry name" value="GHMP_kinase_N_dom"/>
</dbReference>
<gene>
    <name evidence="9" type="primary">ispE</name>
    <name evidence="12" type="ORF">SAMN02745247_02407</name>
</gene>
<dbReference type="GO" id="GO:0016114">
    <property type="term" value="P:terpenoid biosynthetic process"/>
    <property type="evidence" value="ECO:0007669"/>
    <property type="project" value="UniProtKB-UniRule"/>
</dbReference>
<dbReference type="Pfam" id="PF00288">
    <property type="entry name" value="GHMP_kinases_N"/>
    <property type="match status" value="1"/>
</dbReference>
<evidence type="ECO:0000256" key="9">
    <source>
        <dbReference type="HAMAP-Rule" id="MF_00061"/>
    </source>
</evidence>
<dbReference type="EMBL" id="FRDH01000010">
    <property type="protein sequence ID" value="SHN61841.1"/>
    <property type="molecule type" value="Genomic_DNA"/>
</dbReference>
<evidence type="ECO:0000256" key="4">
    <source>
        <dbReference type="ARBA" id="ARBA00022679"/>
    </source>
</evidence>
<dbReference type="AlphaFoldDB" id="A0A1M7STR8"/>
<keyword evidence="7 9" id="KW-0067">ATP-binding</keyword>
<dbReference type="PIRSF" id="PIRSF010376">
    <property type="entry name" value="IspE"/>
    <property type="match status" value="1"/>
</dbReference>
<feature type="active site" evidence="9">
    <location>
        <position position="136"/>
    </location>
</feature>
<protein>
    <recommendedName>
        <fullName evidence="3 9">4-diphosphocytidyl-2-C-methyl-D-erythritol kinase</fullName>
        <shortName evidence="9">CMK</shortName>
        <ecNumber evidence="2 9">2.7.1.148</ecNumber>
    </recommendedName>
    <alternativeName>
        <fullName evidence="8 9">4-(cytidine-5'-diphospho)-2-C-methyl-D-erythritol kinase</fullName>
    </alternativeName>
</protein>
<dbReference type="HAMAP" id="MF_00061">
    <property type="entry name" value="IspE"/>
    <property type="match status" value="1"/>
</dbReference>
<proteinExistence type="inferred from homology"/>
<keyword evidence="6 9" id="KW-0418">Kinase</keyword>
<evidence type="ECO:0000256" key="5">
    <source>
        <dbReference type="ARBA" id="ARBA00022741"/>
    </source>
</evidence>
<feature type="domain" description="GHMP kinase C-terminal" evidence="11">
    <location>
        <begin position="199"/>
        <end position="273"/>
    </location>
</feature>
<evidence type="ECO:0000256" key="8">
    <source>
        <dbReference type="ARBA" id="ARBA00032554"/>
    </source>
</evidence>
<evidence type="ECO:0000256" key="6">
    <source>
        <dbReference type="ARBA" id="ARBA00022777"/>
    </source>
</evidence>
<dbReference type="InterPro" id="IPR036554">
    <property type="entry name" value="GHMP_kinase_C_sf"/>
</dbReference>
<dbReference type="PANTHER" id="PTHR43527:SF2">
    <property type="entry name" value="4-DIPHOSPHOCYTIDYL-2-C-METHYL-D-ERYTHRITOL KINASE, CHLOROPLASTIC"/>
    <property type="match status" value="1"/>
</dbReference>
<evidence type="ECO:0000256" key="2">
    <source>
        <dbReference type="ARBA" id="ARBA00012052"/>
    </source>
</evidence>
<dbReference type="UniPathway" id="UPA00056">
    <property type="reaction ID" value="UER00094"/>
</dbReference>
<dbReference type="InterPro" id="IPR020568">
    <property type="entry name" value="Ribosomal_Su5_D2-typ_SF"/>
</dbReference>
<dbReference type="GO" id="GO:0019288">
    <property type="term" value="P:isopentenyl diphosphate biosynthetic process, methylerythritol 4-phosphate pathway"/>
    <property type="evidence" value="ECO:0007669"/>
    <property type="project" value="UniProtKB-UniRule"/>
</dbReference>
<dbReference type="PANTHER" id="PTHR43527">
    <property type="entry name" value="4-DIPHOSPHOCYTIDYL-2-C-METHYL-D-ERYTHRITOL KINASE, CHLOROPLASTIC"/>
    <property type="match status" value="1"/>
</dbReference>
<dbReference type="SUPFAM" id="SSF54211">
    <property type="entry name" value="Ribosomal protein S5 domain 2-like"/>
    <property type="match status" value="1"/>
</dbReference>
<dbReference type="Proteomes" id="UP000184097">
    <property type="component" value="Unassembled WGS sequence"/>
</dbReference>
<dbReference type="Gene3D" id="3.30.230.10">
    <property type="match status" value="1"/>
</dbReference>